<dbReference type="PANTHER" id="PTHR34677:SF3">
    <property type="entry name" value="BACTERIAL IG-LIKE DOMAIN-CONTAINING PROTEIN"/>
    <property type="match status" value="1"/>
</dbReference>
<dbReference type="Gramene" id="GBG70293">
    <property type="protein sequence ID" value="GBG70293"/>
    <property type="gene ID" value="CBR_g6420"/>
</dbReference>
<sequence length="844" mass="92800">MHTGLHSTRRASNIESVVKVGRTERRTIPQMDGGAARSCPPAFPSTDVGPRRGPRKWQGGCKDKYCRRIYIIELGSRSAENVASGSQRRYGDGVGNGSGGGGAGAGGGRGEWKGSCTAHSPSYGARIAMGKKERVDPGRWEGRAMHLEPPTVADGVNDLTEREEESRRGVPADWEEGLFMLSFVIIQWTNQRNMTAISILNAAAAFHTRPWDYTTAPVTSISSNVSVVFYPSSSSSSVPEVGPFDIASLETHGRTRGLNKNDTFARPYVKGPVEVRGALETSSVVHLCKLDQGRWMECPTNINKTLMLYNVTSGSHTLFVRAADITGNVELNPTVYSFTVLPHGRMEVPCMYAVSYNGRPFTLQWNDTYTVTGANDTGSTPHNITVVAYNELNNSRRGQGYEATFSWFVDTTPPNTELISFETPGMSRAASEATVVFSSDEGVAGFQVTRPTIAGMTTQLCPDFVDDHTSPGYCNMTERFENLTVGSHSFKVAAFDAIGNVDPEPLTIHWSVKPIHTELEYTIMGTWVTFTVKAMRNDVVPFKFEYKLDDHKWILGPLSHTFTLNFTQGPHTIAVRAIGLDDDLPDPSPAVVSFIVDLTPPVTTITQAPSRITNQSPLIFTFNSTKEGLIEYRMDNNTYMVTTNKTIVVFEAVEGPHVFYVRVTDHFGNVGKPANYSFVLDFGPPETYIKSGPASPYLNSNSLLVLGASEPEVTYEYRIRGKGAEWKPLAKAEDVLYLPEMKREGIYSVEVRATDATGNVDPTPATFSWTVYLEDGLWSTLCEDAMVCKTEHIERVEYDAPSVDTEQYLPETRPMGSSSIGVEHAEQVPFASSRMLPPWGLGGY</sequence>
<dbReference type="EMBL" id="BFEA01000128">
    <property type="protein sequence ID" value="GBG70293.1"/>
    <property type="molecule type" value="Genomic_DNA"/>
</dbReference>
<comment type="caution">
    <text evidence="2">The sequence shown here is derived from an EMBL/GenBank/DDBJ whole genome shotgun (WGS) entry which is preliminary data.</text>
</comment>
<feature type="region of interest" description="Disordered" evidence="1">
    <location>
        <begin position="30"/>
        <end position="57"/>
    </location>
</feature>
<gene>
    <name evidence="2" type="ORF">CBR_g6420</name>
</gene>
<feature type="compositionally biased region" description="Gly residues" evidence="1">
    <location>
        <begin position="92"/>
        <end position="107"/>
    </location>
</feature>
<evidence type="ECO:0000256" key="1">
    <source>
        <dbReference type="SAM" id="MobiDB-lite"/>
    </source>
</evidence>
<organism evidence="2 3">
    <name type="scientific">Chara braunii</name>
    <name type="common">Braun's stonewort</name>
    <dbReference type="NCBI Taxonomy" id="69332"/>
    <lineage>
        <taxon>Eukaryota</taxon>
        <taxon>Viridiplantae</taxon>
        <taxon>Streptophyta</taxon>
        <taxon>Charophyceae</taxon>
        <taxon>Charales</taxon>
        <taxon>Characeae</taxon>
        <taxon>Chara</taxon>
    </lineage>
</organism>
<evidence type="ECO:0000313" key="3">
    <source>
        <dbReference type="Proteomes" id="UP000265515"/>
    </source>
</evidence>
<keyword evidence="3" id="KW-1185">Reference proteome</keyword>
<reference evidence="2 3" key="1">
    <citation type="journal article" date="2018" name="Cell">
        <title>The Chara Genome: Secondary Complexity and Implications for Plant Terrestrialization.</title>
        <authorList>
            <person name="Nishiyama T."/>
            <person name="Sakayama H."/>
            <person name="Vries J.D."/>
            <person name="Buschmann H."/>
            <person name="Saint-Marcoux D."/>
            <person name="Ullrich K.K."/>
            <person name="Haas F.B."/>
            <person name="Vanderstraeten L."/>
            <person name="Becker D."/>
            <person name="Lang D."/>
            <person name="Vosolsobe S."/>
            <person name="Rombauts S."/>
            <person name="Wilhelmsson P.K.I."/>
            <person name="Janitza P."/>
            <person name="Kern R."/>
            <person name="Heyl A."/>
            <person name="Rumpler F."/>
            <person name="Villalobos L.I.A.C."/>
            <person name="Clay J.M."/>
            <person name="Skokan R."/>
            <person name="Toyoda A."/>
            <person name="Suzuki Y."/>
            <person name="Kagoshima H."/>
            <person name="Schijlen E."/>
            <person name="Tajeshwar N."/>
            <person name="Catarino B."/>
            <person name="Hetherington A.J."/>
            <person name="Saltykova A."/>
            <person name="Bonnot C."/>
            <person name="Breuninger H."/>
            <person name="Symeonidi A."/>
            <person name="Radhakrishnan G.V."/>
            <person name="Van Nieuwerburgh F."/>
            <person name="Deforce D."/>
            <person name="Chang C."/>
            <person name="Karol K.G."/>
            <person name="Hedrich R."/>
            <person name="Ulvskov P."/>
            <person name="Glockner G."/>
            <person name="Delwiche C.F."/>
            <person name="Petrasek J."/>
            <person name="Van de Peer Y."/>
            <person name="Friml J."/>
            <person name="Beilby M."/>
            <person name="Dolan L."/>
            <person name="Kohara Y."/>
            <person name="Sugano S."/>
            <person name="Fujiyama A."/>
            <person name="Delaux P.-M."/>
            <person name="Quint M."/>
            <person name="TheiBen G."/>
            <person name="Hagemann M."/>
            <person name="Harholt J."/>
            <person name="Dunand C."/>
            <person name="Zachgo S."/>
            <person name="Langdale J."/>
            <person name="Maumus F."/>
            <person name="Straeten D.V.D."/>
            <person name="Gould S.B."/>
            <person name="Rensing S.A."/>
        </authorList>
    </citation>
    <scope>NUCLEOTIDE SEQUENCE [LARGE SCALE GENOMIC DNA]</scope>
    <source>
        <strain evidence="2 3">S276</strain>
    </source>
</reference>
<evidence type="ECO:0000313" key="2">
    <source>
        <dbReference type="EMBL" id="GBG70293.1"/>
    </source>
</evidence>
<dbReference type="PANTHER" id="PTHR34677">
    <property type="match status" value="1"/>
</dbReference>
<feature type="region of interest" description="Disordered" evidence="1">
    <location>
        <begin position="82"/>
        <end position="107"/>
    </location>
</feature>
<accession>A0A388KK01</accession>
<proteinExistence type="predicted"/>
<name>A0A388KK01_CHABU</name>
<dbReference type="OrthoDB" id="5986940at2759"/>
<evidence type="ECO:0008006" key="4">
    <source>
        <dbReference type="Google" id="ProtNLM"/>
    </source>
</evidence>
<protein>
    <recommendedName>
        <fullName evidence="4">Ig-like domain-containing protein</fullName>
    </recommendedName>
</protein>
<dbReference type="AlphaFoldDB" id="A0A388KK01"/>
<dbReference type="Proteomes" id="UP000265515">
    <property type="component" value="Unassembled WGS sequence"/>
</dbReference>